<gene>
    <name evidence="7" type="ORF">CSOJ01_15794</name>
</gene>
<dbReference type="Proteomes" id="UP000652219">
    <property type="component" value="Unassembled WGS sequence"/>
</dbReference>
<dbReference type="Pfam" id="PF25540">
    <property type="entry name" value="DUF7923"/>
    <property type="match status" value="1"/>
</dbReference>
<dbReference type="InterPro" id="IPR036855">
    <property type="entry name" value="Znf_CCCH_sf"/>
</dbReference>
<proteinExistence type="predicted"/>
<keyword evidence="3 4" id="KW-0862">Zinc</keyword>
<comment type="caution">
    <text evidence="7">The sequence shown here is derived from an EMBL/GenBank/DDBJ whole genome shotgun (WGS) entry which is preliminary data.</text>
</comment>
<dbReference type="GO" id="GO:0008270">
    <property type="term" value="F:zinc ion binding"/>
    <property type="evidence" value="ECO:0007669"/>
    <property type="project" value="UniProtKB-KW"/>
</dbReference>
<dbReference type="PANTHER" id="PTHR37543">
    <property type="entry name" value="CCCH ZINC FINGER DNA BINDING PROTEIN (AFU_ORTHOLOGUE AFUA_5G12760)"/>
    <property type="match status" value="1"/>
</dbReference>
<keyword evidence="1 4" id="KW-0479">Metal-binding</keyword>
<organism evidence="7 8">
    <name type="scientific">Colletotrichum sojae</name>
    <dbReference type="NCBI Taxonomy" id="2175907"/>
    <lineage>
        <taxon>Eukaryota</taxon>
        <taxon>Fungi</taxon>
        <taxon>Dikarya</taxon>
        <taxon>Ascomycota</taxon>
        <taxon>Pezizomycotina</taxon>
        <taxon>Sordariomycetes</taxon>
        <taxon>Hypocreomycetidae</taxon>
        <taxon>Glomerellales</taxon>
        <taxon>Glomerellaceae</taxon>
        <taxon>Colletotrichum</taxon>
        <taxon>Colletotrichum orchidearum species complex</taxon>
    </lineage>
</organism>
<accession>A0A8H6ILE8</accession>
<dbReference type="Pfam" id="PF25543">
    <property type="entry name" value="zf-CCCH_tandem"/>
    <property type="match status" value="1"/>
</dbReference>
<sequence>MDNLVDLSQCVQQLDAFRQADCSRDQMIRDMLVSYDHLQTLYRGKCDDYENERESRRMWQTKASNLVQQVTALNNANESNRFVFVIIDGDGAVFQDALLKRGADGGAEAGYQLSNEIRNYVTDAYPEAASEDWSIIVQVVLNLDGLAKKLHASGIIPNTAVDRTLADFGRGFGRGQPLFSFVDVGAGKESADHKIREMLRVMVRITQCKHIFFGPCHDNGYLPVLEPYNLDPKVSPRLTLIETTPAEEGFKRLNFHRVSFKSVFRSDKLPERYDRPVAPSTTPPKPFVQPAPQQTRAASAASAAAEAAAIATAMASNHIKSAPASNGSALLRSNTNDSQPPRVTSPPSIGGASNASSWSKLDSNGTLTRTTIAPVKTIDISSKKPPARKYYLLNAESQRVDEPLPRPDPLVEKRFYERMEKVGKFCNNYHLLGQCRNGDSCSYYHGDKLSPGELAVLRQKSRGNLCNYGSDCIDANCTNGHHCRWLKNCEHSNCRFVGYHDIDTKPRLKVFEDGDAQTLRN</sequence>
<evidence type="ECO:0000256" key="3">
    <source>
        <dbReference type="ARBA" id="ARBA00022833"/>
    </source>
</evidence>
<evidence type="ECO:0000256" key="5">
    <source>
        <dbReference type="SAM" id="MobiDB-lite"/>
    </source>
</evidence>
<feature type="zinc finger region" description="C3H1-type" evidence="4">
    <location>
        <begin position="420"/>
        <end position="448"/>
    </location>
</feature>
<dbReference type="PROSITE" id="PS50103">
    <property type="entry name" value="ZF_C3H1"/>
    <property type="match status" value="1"/>
</dbReference>
<evidence type="ECO:0000259" key="6">
    <source>
        <dbReference type="PROSITE" id="PS50103"/>
    </source>
</evidence>
<evidence type="ECO:0000256" key="2">
    <source>
        <dbReference type="ARBA" id="ARBA00022771"/>
    </source>
</evidence>
<dbReference type="InterPro" id="IPR057683">
    <property type="entry name" value="DUF7923"/>
</dbReference>
<dbReference type="InterPro" id="IPR000571">
    <property type="entry name" value="Znf_CCCH"/>
</dbReference>
<dbReference type="EMBL" id="WIGN01000767">
    <property type="protein sequence ID" value="KAF6784159.1"/>
    <property type="molecule type" value="Genomic_DNA"/>
</dbReference>
<evidence type="ECO:0000256" key="4">
    <source>
        <dbReference type="PROSITE-ProRule" id="PRU00723"/>
    </source>
</evidence>
<dbReference type="AlphaFoldDB" id="A0A8H6ILE8"/>
<feature type="region of interest" description="Disordered" evidence="5">
    <location>
        <begin position="271"/>
        <end position="300"/>
    </location>
</feature>
<dbReference type="SUPFAM" id="SSF90229">
    <property type="entry name" value="CCCH zinc finger"/>
    <property type="match status" value="1"/>
</dbReference>
<keyword evidence="2 4" id="KW-0863">Zinc-finger</keyword>
<evidence type="ECO:0000313" key="7">
    <source>
        <dbReference type="EMBL" id="KAF6784159.1"/>
    </source>
</evidence>
<name>A0A8H6ILE8_9PEZI</name>
<dbReference type="PANTHER" id="PTHR37543:SF1">
    <property type="entry name" value="CCCH ZINC FINGER DNA BINDING PROTEIN (AFU_ORTHOLOGUE AFUA_5G12760)"/>
    <property type="match status" value="1"/>
</dbReference>
<feature type="region of interest" description="Disordered" evidence="5">
    <location>
        <begin position="325"/>
        <end position="364"/>
    </location>
</feature>
<feature type="domain" description="C3H1-type" evidence="6">
    <location>
        <begin position="420"/>
        <end position="448"/>
    </location>
</feature>
<keyword evidence="8" id="KW-1185">Reference proteome</keyword>
<dbReference type="SMART" id="SM00356">
    <property type="entry name" value="ZnF_C3H1"/>
    <property type="match status" value="1"/>
</dbReference>
<dbReference type="Pfam" id="PF25542">
    <property type="entry name" value="zf-CCCH_12"/>
    <property type="match status" value="1"/>
</dbReference>
<evidence type="ECO:0000256" key="1">
    <source>
        <dbReference type="ARBA" id="ARBA00022723"/>
    </source>
</evidence>
<evidence type="ECO:0000313" key="8">
    <source>
        <dbReference type="Proteomes" id="UP000652219"/>
    </source>
</evidence>
<dbReference type="InterPro" id="IPR057654">
    <property type="entry name" value="Znf-CCCH_tandem"/>
</dbReference>
<protein>
    <submittedName>
        <fullName evidence="7">C-x8-C-x5-C-x3-H type zinc finger protein</fullName>
    </submittedName>
</protein>
<reference evidence="7 8" key="1">
    <citation type="journal article" date="2020" name="Phytopathology">
        <title>Genome Sequence Resources of Colletotrichum truncatum, C. plurivorum, C. musicola, and C. sojae: Four Species Pathogenic to Soybean (Glycine max).</title>
        <authorList>
            <person name="Rogerio F."/>
            <person name="Boufleur T.R."/>
            <person name="Ciampi-Guillardi M."/>
            <person name="Sukno S.A."/>
            <person name="Thon M.R."/>
            <person name="Massola Junior N.S."/>
            <person name="Baroncelli R."/>
        </authorList>
    </citation>
    <scope>NUCLEOTIDE SEQUENCE [LARGE SCALE GENOMIC DNA]</scope>
    <source>
        <strain evidence="7 8">LFN0009</strain>
    </source>
</reference>